<evidence type="ECO:0000313" key="3">
    <source>
        <dbReference type="Proteomes" id="UP000007115"/>
    </source>
</evidence>
<dbReference type="HOGENOM" id="CLU_1454618_0_0_1"/>
<evidence type="ECO:0008006" key="4">
    <source>
        <dbReference type="Google" id="ProtNLM"/>
    </source>
</evidence>
<dbReference type="EMBL" id="ABDF02000005">
    <property type="protein sequence ID" value="EHK23590.1"/>
    <property type="molecule type" value="Genomic_DNA"/>
</dbReference>
<feature type="compositionally biased region" description="Basic and acidic residues" evidence="1">
    <location>
        <begin position="37"/>
        <end position="46"/>
    </location>
</feature>
<dbReference type="InParanoid" id="G9MNY8"/>
<reference evidence="2 3" key="1">
    <citation type="journal article" date="2011" name="Genome Biol.">
        <title>Comparative genome sequence analysis underscores mycoparasitism as the ancestral life style of Trichoderma.</title>
        <authorList>
            <person name="Kubicek C.P."/>
            <person name="Herrera-Estrella A."/>
            <person name="Seidl-Seiboth V."/>
            <person name="Martinez D.A."/>
            <person name="Druzhinina I.S."/>
            <person name="Thon M."/>
            <person name="Zeilinger S."/>
            <person name="Casas-Flores S."/>
            <person name="Horwitz B.A."/>
            <person name="Mukherjee P.K."/>
            <person name="Mukherjee M."/>
            <person name="Kredics L."/>
            <person name="Alcaraz L.D."/>
            <person name="Aerts A."/>
            <person name="Antal Z."/>
            <person name="Atanasova L."/>
            <person name="Cervantes-Badillo M.G."/>
            <person name="Challacombe J."/>
            <person name="Chertkov O."/>
            <person name="McCluskey K."/>
            <person name="Coulpier F."/>
            <person name="Deshpande N."/>
            <person name="von Doehren H."/>
            <person name="Ebbole D.J."/>
            <person name="Esquivel-Naranjo E.U."/>
            <person name="Fekete E."/>
            <person name="Flipphi M."/>
            <person name="Glaser F."/>
            <person name="Gomez-Rodriguez E.Y."/>
            <person name="Gruber S."/>
            <person name="Han C."/>
            <person name="Henrissat B."/>
            <person name="Hermosa R."/>
            <person name="Hernandez-Onate M."/>
            <person name="Karaffa L."/>
            <person name="Kosti I."/>
            <person name="Le Crom S."/>
            <person name="Lindquist E."/>
            <person name="Lucas S."/>
            <person name="Luebeck M."/>
            <person name="Luebeck P.S."/>
            <person name="Margeot A."/>
            <person name="Metz B."/>
            <person name="Misra M."/>
            <person name="Nevalainen H."/>
            <person name="Omann M."/>
            <person name="Packer N."/>
            <person name="Perrone G."/>
            <person name="Uresti-Rivera E.E."/>
            <person name="Salamov A."/>
            <person name="Schmoll M."/>
            <person name="Seiboth B."/>
            <person name="Shapiro H."/>
            <person name="Sukno S."/>
            <person name="Tamayo-Ramos J.A."/>
            <person name="Tisch D."/>
            <person name="Wiest A."/>
            <person name="Wilkinson H.H."/>
            <person name="Zhang M."/>
            <person name="Coutinho P.M."/>
            <person name="Kenerley C.M."/>
            <person name="Monte E."/>
            <person name="Baker S.E."/>
            <person name="Grigoriev I.V."/>
        </authorList>
    </citation>
    <scope>NUCLEOTIDE SEQUENCE [LARGE SCALE GENOMIC DNA]</scope>
    <source>
        <strain evidence="3">Gv29-8 / FGSC 10586</strain>
    </source>
</reference>
<protein>
    <recommendedName>
        <fullName evidence="4">Thioesterase domain-containing protein</fullName>
    </recommendedName>
</protein>
<dbReference type="Proteomes" id="UP000007115">
    <property type="component" value="Unassembled WGS sequence"/>
</dbReference>
<proteinExistence type="predicted"/>
<gene>
    <name evidence="2" type="ORF">TRIVIDRAFT_220849</name>
</gene>
<comment type="caution">
    <text evidence="2">The sequence shown here is derived from an EMBL/GenBank/DDBJ whole genome shotgun (WGS) entry which is preliminary data.</text>
</comment>
<name>G9MNY8_HYPVG</name>
<organism evidence="2 3">
    <name type="scientific">Hypocrea virens (strain Gv29-8 / FGSC 10586)</name>
    <name type="common">Gliocladium virens</name>
    <name type="synonym">Trichoderma virens</name>
    <dbReference type="NCBI Taxonomy" id="413071"/>
    <lineage>
        <taxon>Eukaryota</taxon>
        <taxon>Fungi</taxon>
        <taxon>Dikarya</taxon>
        <taxon>Ascomycota</taxon>
        <taxon>Pezizomycotina</taxon>
        <taxon>Sordariomycetes</taxon>
        <taxon>Hypocreomycetidae</taxon>
        <taxon>Hypocreales</taxon>
        <taxon>Hypocreaceae</taxon>
        <taxon>Trichoderma</taxon>
    </lineage>
</organism>
<dbReference type="RefSeq" id="XP_013957804.1">
    <property type="nucleotide sequence ID" value="XM_014102329.1"/>
</dbReference>
<dbReference type="VEuPathDB" id="FungiDB:TRIVIDRAFT_220849"/>
<dbReference type="AlphaFoldDB" id="G9MNY8"/>
<sequence>MRITSGGLRQLNTLVGLDDRSGAEAGRRSESKRKKRLEGCVEDGGKRRQKNAIVNTQTRNKRPSTSHISPVTTCRAAQEMALAGKYSLITMAEMAQVLLPSHLRRTEMVGGSIWSTLCAGHAAADWPALGCVTGTIDRLSVYRSEGRAVFFVIRSTVTTVASGVAVRQDGGVALVMEGAQKRRAPG</sequence>
<feature type="compositionally biased region" description="Basic and acidic residues" evidence="1">
    <location>
        <begin position="19"/>
        <end position="29"/>
    </location>
</feature>
<accession>G9MNY8</accession>
<evidence type="ECO:0000313" key="2">
    <source>
        <dbReference type="EMBL" id="EHK23590.1"/>
    </source>
</evidence>
<dbReference type="GeneID" id="25791515"/>
<evidence type="ECO:0000256" key="1">
    <source>
        <dbReference type="SAM" id="MobiDB-lite"/>
    </source>
</evidence>
<keyword evidence="3" id="KW-1185">Reference proteome</keyword>
<feature type="region of interest" description="Disordered" evidence="1">
    <location>
        <begin position="19"/>
        <end position="50"/>
    </location>
</feature>